<protein>
    <submittedName>
        <fullName evidence="2">Uncharacterized protein</fullName>
    </submittedName>
</protein>
<feature type="transmembrane region" description="Helical" evidence="1">
    <location>
        <begin position="21"/>
        <end position="42"/>
    </location>
</feature>
<dbReference type="RefSeq" id="WP_151676834.1">
    <property type="nucleotide sequence ID" value="NZ_ALOE01000038.1"/>
</dbReference>
<gene>
    <name evidence="2" type="ORF">FR932_12185</name>
</gene>
<proteinExistence type="predicted"/>
<dbReference type="EMBL" id="CP044399">
    <property type="protein sequence ID" value="QFI38555.1"/>
    <property type="molecule type" value="Genomic_DNA"/>
</dbReference>
<name>A0A5J6WNT2_MORMI</name>
<dbReference type="OrthoDB" id="9774288at2"/>
<evidence type="ECO:0000313" key="3">
    <source>
        <dbReference type="Proteomes" id="UP000327424"/>
    </source>
</evidence>
<evidence type="ECO:0000313" key="2">
    <source>
        <dbReference type="EMBL" id="QFI38555.1"/>
    </source>
</evidence>
<keyword evidence="3" id="KW-1185">Reference proteome</keyword>
<reference evidence="2 3" key="1">
    <citation type="submission" date="2019-09" db="EMBL/GenBank/DDBJ databases">
        <title>Hybrid Assembly of the complete Genome of the Deep-Sea Bacterium Moritella marina from long Nanopore and Illumina reads.</title>
        <authorList>
            <person name="Magin S."/>
            <person name="Georgoulis A."/>
            <person name="Papadimitriou K."/>
            <person name="Iliakis G."/>
            <person name="Vorgias C.E."/>
        </authorList>
    </citation>
    <scope>NUCLEOTIDE SEQUENCE [LARGE SCALE GENOMIC DNA]</scope>
    <source>
        <strain evidence="2 3">MP-1</strain>
    </source>
</reference>
<keyword evidence="1" id="KW-0812">Transmembrane</keyword>
<keyword evidence="1" id="KW-0472">Membrane</keyword>
<organism evidence="2 3">
    <name type="scientific">Moritella marina ATCC 15381</name>
    <dbReference type="NCBI Taxonomy" id="1202962"/>
    <lineage>
        <taxon>Bacteria</taxon>
        <taxon>Pseudomonadati</taxon>
        <taxon>Pseudomonadota</taxon>
        <taxon>Gammaproteobacteria</taxon>
        <taxon>Alteromonadales</taxon>
        <taxon>Moritellaceae</taxon>
        <taxon>Moritella</taxon>
    </lineage>
</organism>
<evidence type="ECO:0000256" key="1">
    <source>
        <dbReference type="SAM" id="Phobius"/>
    </source>
</evidence>
<sequence>MKAQSTVFSKARSKLPSQESPFMFLALAGIVMTMTFSAWNAIDGHKTPFTWVKRFSQTSRITSTRFNSFWLIANSMTHSSEEDY</sequence>
<dbReference type="AlphaFoldDB" id="A0A5J6WNT2"/>
<keyword evidence="1" id="KW-1133">Transmembrane helix</keyword>
<dbReference type="KEGG" id="mmaa:FR932_12185"/>
<dbReference type="Proteomes" id="UP000327424">
    <property type="component" value="Chromosome"/>
</dbReference>
<accession>A0A5J6WNT2</accession>